<evidence type="ECO:0000259" key="4">
    <source>
        <dbReference type="PROSITE" id="PS50949"/>
    </source>
</evidence>
<dbReference type="Gene3D" id="1.20.120.530">
    <property type="entry name" value="GntR ligand-binding domain-like"/>
    <property type="match status" value="1"/>
</dbReference>
<dbReference type="CDD" id="cd07377">
    <property type="entry name" value="WHTH_GntR"/>
    <property type="match status" value="1"/>
</dbReference>
<dbReference type="InterPro" id="IPR000524">
    <property type="entry name" value="Tscrpt_reg_HTH_GntR"/>
</dbReference>
<dbReference type="PRINTS" id="PR00033">
    <property type="entry name" value="HTHASNC"/>
</dbReference>
<keyword evidence="6" id="KW-1185">Reference proteome</keyword>
<dbReference type="Pfam" id="PF00392">
    <property type="entry name" value="GntR"/>
    <property type="match status" value="1"/>
</dbReference>
<dbReference type="Proteomes" id="UP000646365">
    <property type="component" value="Unassembled WGS sequence"/>
</dbReference>
<keyword evidence="3" id="KW-0804">Transcription</keyword>
<dbReference type="InterPro" id="IPR036388">
    <property type="entry name" value="WH-like_DNA-bd_sf"/>
</dbReference>
<dbReference type="SMART" id="SM00895">
    <property type="entry name" value="FCD"/>
    <property type="match status" value="1"/>
</dbReference>
<keyword evidence="1" id="KW-0805">Transcription regulation</keyword>
<evidence type="ECO:0000313" key="6">
    <source>
        <dbReference type="Proteomes" id="UP000646365"/>
    </source>
</evidence>
<dbReference type="SUPFAM" id="SSF46785">
    <property type="entry name" value="Winged helix' DNA-binding domain"/>
    <property type="match status" value="1"/>
</dbReference>
<dbReference type="InterPro" id="IPR008920">
    <property type="entry name" value="TF_FadR/GntR_C"/>
</dbReference>
<dbReference type="InterPro" id="IPR036390">
    <property type="entry name" value="WH_DNA-bd_sf"/>
</dbReference>
<evidence type="ECO:0000256" key="1">
    <source>
        <dbReference type="ARBA" id="ARBA00023015"/>
    </source>
</evidence>
<accession>A0A8J2Z0D2</accession>
<sequence length="240" mass="26742">MSMPAPAFATVESADLVDLIEAELTRAIVEGRLRPGSRVVEAETARQMGVSRAPVREAARRLERQGILVAKPRHGFYVREITTKEIDDLYAVRLMLEDAAIVGACAQADAAGLARLQAKVDEMRATAPTLTSPQRIQLDLQFHLTLAELSGNARLLRLFATIETEVRMIIALLDNHYVDPLMVANSHQPIIDAIARRNEAAARAHLREHITSAWHHVRDLFARQRPTPTTIERPADEDRL</sequence>
<organism evidence="5 6">
    <name type="scientific">Aliidongia dinghuensis</name>
    <dbReference type="NCBI Taxonomy" id="1867774"/>
    <lineage>
        <taxon>Bacteria</taxon>
        <taxon>Pseudomonadati</taxon>
        <taxon>Pseudomonadota</taxon>
        <taxon>Alphaproteobacteria</taxon>
        <taxon>Rhodospirillales</taxon>
        <taxon>Dongiaceae</taxon>
        <taxon>Aliidongia</taxon>
    </lineage>
</organism>
<dbReference type="PANTHER" id="PTHR43537:SF45">
    <property type="entry name" value="GNTR FAMILY REGULATORY PROTEIN"/>
    <property type="match status" value="1"/>
</dbReference>
<comment type="caution">
    <text evidence="5">The sequence shown here is derived from an EMBL/GenBank/DDBJ whole genome shotgun (WGS) entry which is preliminary data.</text>
</comment>
<dbReference type="EMBL" id="BMJQ01000021">
    <property type="protein sequence ID" value="GGF44472.1"/>
    <property type="molecule type" value="Genomic_DNA"/>
</dbReference>
<dbReference type="PROSITE" id="PS50949">
    <property type="entry name" value="HTH_GNTR"/>
    <property type="match status" value="1"/>
</dbReference>
<dbReference type="GO" id="GO:0043565">
    <property type="term" value="F:sequence-specific DNA binding"/>
    <property type="evidence" value="ECO:0007669"/>
    <property type="project" value="InterPro"/>
</dbReference>
<dbReference type="Gene3D" id="1.10.10.10">
    <property type="entry name" value="Winged helix-like DNA-binding domain superfamily/Winged helix DNA-binding domain"/>
    <property type="match status" value="1"/>
</dbReference>
<dbReference type="GO" id="GO:0003700">
    <property type="term" value="F:DNA-binding transcription factor activity"/>
    <property type="evidence" value="ECO:0007669"/>
    <property type="project" value="InterPro"/>
</dbReference>
<dbReference type="Pfam" id="PF07729">
    <property type="entry name" value="FCD"/>
    <property type="match status" value="1"/>
</dbReference>
<evidence type="ECO:0000256" key="2">
    <source>
        <dbReference type="ARBA" id="ARBA00023125"/>
    </source>
</evidence>
<feature type="domain" description="HTH gntR-type" evidence="4">
    <location>
        <begin position="14"/>
        <end position="81"/>
    </location>
</feature>
<dbReference type="InterPro" id="IPR000485">
    <property type="entry name" value="AsnC-type_HTH_dom"/>
</dbReference>
<protein>
    <submittedName>
        <fullName evidence="5">GntR family transcriptional regulator</fullName>
    </submittedName>
</protein>
<dbReference type="SUPFAM" id="SSF48008">
    <property type="entry name" value="GntR ligand-binding domain-like"/>
    <property type="match status" value="1"/>
</dbReference>
<dbReference type="SMART" id="SM00345">
    <property type="entry name" value="HTH_GNTR"/>
    <property type="match status" value="1"/>
</dbReference>
<dbReference type="InterPro" id="IPR011711">
    <property type="entry name" value="GntR_C"/>
</dbReference>
<dbReference type="RefSeq" id="WP_229744043.1">
    <property type="nucleotide sequence ID" value="NZ_BMJQ01000021.1"/>
</dbReference>
<name>A0A8J2Z0D2_9PROT</name>
<evidence type="ECO:0000313" key="5">
    <source>
        <dbReference type="EMBL" id="GGF44472.1"/>
    </source>
</evidence>
<reference evidence="5" key="1">
    <citation type="journal article" date="2014" name="Int. J. Syst. Evol. Microbiol.">
        <title>Complete genome sequence of Corynebacterium casei LMG S-19264T (=DSM 44701T), isolated from a smear-ripened cheese.</title>
        <authorList>
            <consortium name="US DOE Joint Genome Institute (JGI-PGF)"/>
            <person name="Walter F."/>
            <person name="Albersmeier A."/>
            <person name="Kalinowski J."/>
            <person name="Ruckert C."/>
        </authorList>
    </citation>
    <scope>NUCLEOTIDE SEQUENCE</scope>
    <source>
        <strain evidence="5">CGMCC 1.15725</strain>
    </source>
</reference>
<proteinExistence type="predicted"/>
<reference evidence="5" key="2">
    <citation type="submission" date="2020-09" db="EMBL/GenBank/DDBJ databases">
        <authorList>
            <person name="Sun Q."/>
            <person name="Zhou Y."/>
        </authorList>
    </citation>
    <scope>NUCLEOTIDE SEQUENCE</scope>
    <source>
        <strain evidence="5">CGMCC 1.15725</strain>
    </source>
</reference>
<evidence type="ECO:0000256" key="3">
    <source>
        <dbReference type="ARBA" id="ARBA00023163"/>
    </source>
</evidence>
<keyword evidence="2" id="KW-0238">DNA-binding</keyword>
<gene>
    <name evidence="5" type="ORF">GCM10011611_58620</name>
</gene>
<dbReference type="PANTHER" id="PTHR43537">
    <property type="entry name" value="TRANSCRIPTIONAL REGULATOR, GNTR FAMILY"/>
    <property type="match status" value="1"/>
</dbReference>
<dbReference type="AlphaFoldDB" id="A0A8J2Z0D2"/>